<dbReference type="Proteomes" id="UP000438760">
    <property type="component" value="Unassembled WGS sequence"/>
</dbReference>
<organism evidence="1 2">
    <name type="scientific">Myroides albus</name>
    <dbReference type="NCBI Taxonomy" id="2562892"/>
    <lineage>
        <taxon>Bacteria</taxon>
        <taxon>Pseudomonadati</taxon>
        <taxon>Bacteroidota</taxon>
        <taxon>Flavobacteriia</taxon>
        <taxon>Flavobacteriales</taxon>
        <taxon>Flavobacteriaceae</taxon>
        <taxon>Myroides</taxon>
    </lineage>
</organism>
<accession>A0A6I3LUC9</accession>
<sequence>MEISITSKLKINNISIGDKKKVISETNNGITYYYELNSRNEIKTISVRSCYEFILDNKKVNWLNFKELLDTHTHIEIPDDTFYFEELDLIVWLNKSKKIFNELLIFNQDLKKSYEDYFNSFIVNKKVIKKIENDLYFAPFVGINSFYFGENIEELILLDEQEINILPSRYYVDEKYISFRFDKMLLSQIMVNRYAFEGKIYFKELNLKNKKDLDNLIDREFKIERKTHWVFPNIGMVLSKDKRELYFVDRVLLEFWKMINRPITSW</sequence>
<proteinExistence type="predicted"/>
<protein>
    <submittedName>
        <fullName evidence="1">Uncharacterized protein</fullName>
    </submittedName>
</protein>
<comment type="caution">
    <text evidence="1">The sequence shown here is derived from an EMBL/GenBank/DDBJ whole genome shotgun (WGS) entry which is preliminary data.</text>
</comment>
<dbReference type="EMBL" id="WMJX01000123">
    <property type="protein sequence ID" value="MTG99522.1"/>
    <property type="molecule type" value="Genomic_DNA"/>
</dbReference>
<reference evidence="1 2" key="1">
    <citation type="submission" date="2019-11" db="EMBL/GenBank/DDBJ databases">
        <title>Genome of Strain BIT-d1.</title>
        <authorList>
            <person name="Yang Y."/>
        </authorList>
    </citation>
    <scope>NUCLEOTIDE SEQUENCE [LARGE SCALE GENOMIC DNA]</scope>
    <source>
        <strain evidence="1 2">BIT-d1</strain>
    </source>
</reference>
<dbReference type="AlphaFoldDB" id="A0A6I3LUC9"/>
<dbReference type="OrthoDB" id="1150753at2"/>
<evidence type="ECO:0000313" key="2">
    <source>
        <dbReference type="Proteomes" id="UP000438760"/>
    </source>
</evidence>
<keyword evidence="2" id="KW-1185">Reference proteome</keyword>
<name>A0A6I3LUC9_9FLAO</name>
<evidence type="ECO:0000313" key="1">
    <source>
        <dbReference type="EMBL" id="MTG99522.1"/>
    </source>
</evidence>
<dbReference type="RefSeq" id="WP_155093498.1">
    <property type="nucleotide sequence ID" value="NZ_CP102754.1"/>
</dbReference>
<gene>
    <name evidence="1" type="ORF">GJV76_15605</name>
</gene>